<gene>
    <name evidence="1" type="ORF">ACFSBK_06510</name>
</gene>
<evidence type="ECO:0000313" key="1">
    <source>
        <dbReference type="EMBL" id="MFD1799502.1"/>
    </source>
</evidence>
<evidence type="ECO:0008006" key="3">
    <source>
        <dbReference type="Google" id="ProtNLM"/>
    </source>
</evidence>
<accession>A0ABW4NM87</accession>
<comment type="caution">
    <text evidence="1">The sequence shown here is derived from an EMBL/GenBank/DDBJ whole genome shotgun (WGS) entry which is preliminary data.</text>
</comment>
<dbReference type="EMBL" id="JBHUFF010000013">
    <property type="protein sequence ID" value="MFD1799502.1"/>
    <property type="molecule type" value="Genomic_DNA"/>
</dbReference>
<sequence>MEKNFAEKSPAFFNTFNKKLFLTKEPDTLQVFPQMPEHQIRYFLMQAYERRKPIVLQMNKTKHILTIDEQKGILRYAPNKKSLIILESLSRQTTYMLSFEDIRHVRLAQ</sequence>
<keyword evidence="2" id="KW-1185">Reference proteome</keyword>
<dbReference type="RefSeq" id="WP_058918312.1">
    <property type="nucleotide sequence ID" value="NZ_JBHSQC010000025.1"/>
</dbReference>
<protein>
    <recommendedName>
        <fullName evidence="3">YolD-like protein</fullName>
    </recommendedName>
</protein>
<dbReference type="Proteomes" id="UP001597285">
    <property type="component" value="Unassembled WGS sequence"/>
</dbReference>
<proteinExistence type="predicted"/>
<reference evidence="2" key="1">
    <citation type="journal article" date="2019" name="Int. J. Syst. Evol. Microbiol.">
        <title>The Global Catalogue of Microorganisms (GCM) 10K type strain sequencing project: providing services to taxonomists for standard genome sequencing and annotation.</title>
        <authorList>
            <consortium name="The Broad Institute Genomics Platform"/>
            <consortium name="The Broad Institute Genome Sequencing Center for Infectious Disease"/>
            <person name="Wu L."/>
            <person name="Ma J."/>
        </authorList>
    </citation>
    <scope>NUCLEOTIDE SEQUENCE [LARGE SCALE GENOMIC DNA]</scope>
    <source>
        <strain evidence="2">KCTC 42143</strain>
    </source>
</reference>
<organism evidence="1 2">
    <name type="scientific">Carnobacterium antarcticum</name>
    <dbReference type="NCBI Taxonomy" id="2126436"/>
    <lineage>
        <taxon>Bacteria</taxon>
        <taxon>Bacillati</taxon>
        <taxon>Bacillota</taxon>
        <taxon>Bacilli</taxon>
        <taxon>Lactobacillales</taxon>
        <taxon>Carnobacteriaceae</taxon>
        <taxon>Carnobacterium</taxon>
    </lineage>
</organism>
<evidence type="ECO:0000313" key="2">
    <source>
        <dbReference type="Proteomes" id="UP001597285"/>
    </source>
</evidence>
<name>A0ABW4NM87_9LACT</name>